<evidence type="ECO:0000313" key="7">
    <source>
        <dbReference type="Proteomes" id="UP000322634"/>
    </source>
</evidence>
<dbReference type="RefSeq" id="WP_148350737.1">
    <property type="nucleotide sequence ID" value="NZ_JBHSBF010000036.1"/>
</dbReference>
<feature type="domain" description="Cyclic nucleotide-binding" evidence="4">
    <location>
        <begin position="9"/>
        <end position="109"/>
    </location>
</feature>
<dbReference type="OrthoDB" id="41390at2"/>
<dbReference type="SUPFAM" id="SSF51206">
    <property type="entry name" value="cAMP-binding domain-like"/>
    <property type="match status" value="1"/>
</dbReference>
<organism evidence="6 7">
    <name type="scientific">Actinomadura syzygii</name>
    <dbReference type="NCBI Taxonomy" id="1427538"/>
    <lineage>
        <taxon>Bacteria</taxon>
        <taxon>Bacillati</taxon>
        <taxon>Actinomycetota</taxon>
        <taxon>Actinomycetes</taxon>
        <taxon>Streptosporangiales</taxon>
        <taxon>Thermomonosporaceae</taxon>
        <taxon>Actinomadura</taxon>
    </lineage>
</organism>
<feature type="domain" description="HTH crp-type" evidence="5">
    <location>
        <begin position="139"/>
        <end position="213"/>
    </location>
</feature>
<dbReference type="SMART" id="SM00100">
    <property type="entry name" value="cNMP"/>
    <property type="match status" value="1"/>
</dbReference>
<dbReference type="InterPro" id="IPR000595">
    <property type="entry name" value="cNMP-bd_dom"/>
</dbReference>
<evidence type="ECO:0000259" key="5">
    <source>
        <dbReference type="PROSITE" id="PS51063"/>
    </source>
</evidence>
<comment type="caution">
    <text evidence="6">The sequence shown here is derived from an EMBL/GenBank/DDBJ whole genome shotgun (WGS) entry which is preliminary data.</text>
</comment>
<evidence type="ECO:0000313" key="6">
    <source>
        <dbReference type="EMBL" id="TYC14347.1"/>
    </source>
</evidence>
<evidence type="ECO:0000256" key="2">
    <source>
        <dbReference type="ARBA" id="ARBA00023125"/>
    </source>
</evidence>
<dbReference type="GO" id="GO:0006355">
    <property type="term" value="P:regulation of DNA-templated transcription"/>
    <property type="evidence" value="ECO:0007669"/>
    <property type="project" value="InterPro"/>
</dbReference>
<evidence type="ECO:0000259" key="4">
    <source>
        <dbReference type="PROSITE" id="PS50042"/>
    </source>
</evidence>
<keyword evidence="1" id="KW-0805">Transcription regulation</keyword>
<dbReference type="AlphaFoldDB" id="A0A5D0U8D6"/>
<keyword evidence="7" id="KW-1185">Reference proteome</keyword>
<dbReference type="Gene3D" id="1.10.10.10">
    <property type="entry name" value="Winged helix-like DNA-binding domain superfamily/Winged helix DNA-binding domain"/>
    <property type="match status" value="1"/>
</dbReference>
<keyword evidence="3" id="KW-0804">Transcription</keyword>
<proteinExistence type="predicted"/>
<protein>
    <submittedName>
        <fullName evidence="6">Crp/Fnr family transcriptional regulator</fullName>
    </submittedName>
</protein>
<dbReference type="GO" id="GO:0003677">
    <property type="term" value="F:DNA binding"/>
    <property type="evidence" value="ECO:0007669"/>
    <property type="project" value="UniProtKB-KW"/>
</dbReference>
<reference evidence="6 7" key="1">
    <citation type="submission" date="2019-08" db="EMBL/GenBank/DDBJ databases">
        <title>Actinomadura sp. nov. CYP1-5 isolated from mountain soil.</title>
        <authorList>
            <person name="Songsumanus A."/>
            <person name="Kuncharoen N."/>
            <person name="Kudo T."/>
            <person name="Yuki M."/>
            <person name="Igarashi Y."/>
            <person name="Tanasupawat S."/>
        </authorList>
    </citation>
    <scope>NUCLEOTIDE SEQUENCE [LARGE SCALE GENOMIC DNA]</scope>
    <source>
        <strain evidence="6 7">GKU157</strain>
    </source>
</reference>
<dbReference type="InterPro" id="IPR014710">
    <property type="entry name" value="RmlC-like_jellyroll"/>
</dbReference>
<dbReference type="InterPro" id="IPR036390">
    <property type="entry name" value="WH_DNA-bd_sf"/>
</dbReference>
<dbReference type="InterPro" id="IPR012318">
    <property type="entry name" value="HTH_CRP"/>
</dbReference>
<dbReference type="Gene3D" id="2.60.120.10">
    <property type="entry name" value="Jelly Rolls"/>
    <property type="match status" value="1"/>
</dbReference>
<dbReference type="InterPro" id="IPR036388">
    <property type="entry name" value="WH-like_DNA-bd_sf"/>
</dbReference>
<gene>
    <name evidence="6" type="ORF">FXF65_15905</name>
</gene>
<dbReference type="Pfam" id="PF00027">
    <property type="entry name" value="cNMP_binding"/>
    <property type="match status" value="1"/>
</dbReference>
<dbReference type="Proteomes" id="UP000322634">
    <property type="component" value="Unassembled WGS sequence"/>
</dbReference>
<evidence type="ECO:0000256" key="1">
    <source>
        <dbReference type="ARBA" id="ARBA00023015"/>
    </source>
</evidence>
<dbReference type="PROSITE" id="PS51063">
    <property type="entry name" value="HTH_CRP_2"/>
    <property type="match status" value="1"/>
</dbReference>
<dbReference type="Pfam" id="PF13545">
    <property type="entry name" value="HTH_Crp_2"/>
    <property type="match status" value="1"/>
</dbReference>
<dbReference type="SUPFAM" id="SSF46785">
    <property type="entry name" value="Winged helix' DNA-binding domain"/>
    <property type="match status" value="1"/>
</dbReference>
<sequence length="226" mass="24767">MDGQLDEEPLPLLTSEELAALEGIGHTIHRSAGHPFFLEGEQGDFALLIRKGHVKAIRGKPPRTIDVRGPGEIVGEMAVIRGKPRMAGIIAFDDVEALYLPGRRWLRFLYDHPRAMHALLAMTDDMADRATMKNVESELAIEQQIAKRIIELTDSGLGEMADDGAVLLRLSQQDLAALIGARKLDSVKKVIRQLKASGIINTGRQTIRILQPAALREIADGNLTVS</sequence>
<evidence type="ECO:0000256" key="3">
    <source>
        <dbReference type="ARBA" id="ARBA00023163"/>
    </source>
</evidence>
<accession>A0A5D0U8D6</accession>
<name>A0A5D0U8D6_9ACTN</name>
<dbReference type="InterPro" id="IPR018490">
    <property type="entry name" value="cNMP-bd_dom_sf"/>
</dbReference>
<dbReference type="PROSITE" id="PS50042">
    <property type="entry name" value="CNMP_BINDING_3"/>
    <property type="match status" value="1"/>
</dbReference>
<dbReference type="CDD" id="cd00038">
    <property type="entry name" value="CAP_ED"/>
    <property type="match status" value="1"/>
</dbReference>
<dbReference type="EMBL" id="VSFF01000006">
    <property type="protein sequence ID" value="TYC14347.1"/>
    <property type="molecule type" value="Genomic_DNA"/>
</dbReference>
<keyword evidence="2" id="KW-0238">DNA-binding</keyword>